<name>A0A6I6GGM3_9BACT</name>
<evidence type="ECO:0000313" key="1">
    <source>
        <dbReference type="EMBL" id="QGW29540.1"/>
    </source>
</evidence>
<reference evidence="1 2" key="1">
    <citation type="submission" date="2019-11" db="EMBL/GenBank/DDBJ databases">
        <authorList>
            <person name="Im W.T."/>
        </authorList>
    </citation>
    <scope>NUCLEOTIDE SEQUENCE [LARGE SCALE GENOMIC DNA]</scope>
    <source>
        <strain evidence="1 2">SB-02</strain>
    </source>
</reference>
<organism evidence="1 2">
    <name type="scientific">Phnomibacter ginsenosidimutans</name>
    <dbReference type="NCBI Taxonomy" id="2676868"/>
    <lineage>
        <taxon>Bacteria</taxon>
        <taxon>Pseudomonadati</taxon>
        <taxon>Bacteroidota</taxon>
        <taxon>Chitinophagia</taxon>
        <taxon>Chitinophagales</taxon>
        <taxon>Chitinophagaceae</taxon>
        <taxon>Phnomibacter</taxon>
    </lineage>
</organism>
<dbReference type="EMBL" id="CP046566">
    <property type="protein sequence ID" value="QGW29540.1"/>
    <property type="molecule type" value="Genomic_DNA"/>
</dbReference>
<protein>
    <submittedName>
        <fullName evidence="1">Uncharacterized protein</fullName>
    </submittedName>
</protein>
<dbReference type="Proteomes" id="UP000426027">
    <property type="component" value="Chromosome"/>
</dbReference>
<dbReference type="KEGG" id="fls:GLV81_16750"/>
<dbReference type="AlphaFoldDB" id="A0A6I6GGM3"/>
<accession>A0A6I6GGM3</accession>
<proteinExistence type="predicted"/>
<dbReference type="RefSeq" id="WP_157479892.1">
    <property type="nucleotide sequence ID" value="NZ_CP046566.1"/>
</dbReference>
<sequence>MKTQELKKLTVILFVALLSNFCTSKKSGEEDLELKRIKRIEKSVTDEIESNAEKISLIAVIFKQDEDTIKNILAPFIKNDYLNSEKQRSFKQIIDSISTKTLTPKSMIARLVFAFKYEAITKDEIVNKYIEEYSQ</sequence>
<gene>
    <name evidence="1" type="ORF">GLV81_16750</name>
</gene>
<evidence type="ECO:0000313" key="2">
    <source>
        <dbReference type="Proteomes" id="UP000426027"/>
    </source>
</evidence>
<keyword evidence="2" id="KW-1185">Reference proteome</keyword>